<dbReference type="SUPFAM" id="SSF51735">
    <property type="entry name" value="NAD(P)-binding Rossmann-fold domains"/>
    <property type="match status" value="1"/>
</dbReference>
<dbReference type="PANTHER" id="PTHR48079">
    <property type="entry name" value="PROTEIN YEEZ"/>
    <property type="match status" value="1"/>
</dbReference>
<organism evidence="2 3">
    <name type="scientific">Gynuella sunshinyii YC6258</name>
    <dbReference type="NCBI Taxonomy" id="1445510"/>
    <lineage>
        <taxon>Bacteria</taxon>
        <taxon>Pseudomonadati</taxon>
        <taxon>Pseudomonadota</taxon>
        <taxon>Gammaproteobacteria</taxon>
        <taxon>Oceanospirillales</taxon>
        <taxon>Saccharospirillaceae</taxon>
        <taxon>Gynuella</taxon>
    </lineage>
</organism>
<dbReference type="InterPro" id="IPR051783">
    <property type="entry name" value="NAD(P)-dependent_oxidoreduct"/>
</dbReference>
<dbReference type="RefSeq" id="WP_044619582.1">
    <property type="nucleotide sequence ID" value="NZ_CP007142.1"/>
</dbReference>
<gene>
    <name evidence="2" type="ORF">YC6258_05955</name>
</gene>
<proteinExistence type="predicted"/>
<keyword evidence="3" id="KW-1185">Reference proteome</keyword>
<dbReference type="HOGENOM" id="CLU_049717_0_0_6"/>
<feature type="domain" description="NAD-dependent epimerase/dehydratase" evidence="1">
    <location>
        <begin position="7"/>
        <end position="222"/>
    </location>
</feature>
<name>A0A0C5W5U9_9GAMM</name>
<dbReference type="Gene3D" id="3.40.50.720">
    <property type="entry name" value="NAD(P)-binding Rossmann-like Domain"/>
    <property type="match status" value="1"/>
</dbReference>
<dbReference type="AlphaFoldDB" id="A0A0C5W5U9"/>
<dbReference type="PANTHER" id="PTHR48079:SF6">
    <property type="entry name" value="NAD(P)-BINDING DOMAIN-CONTAINING PROTEIN-RELATED"/>
    <property type="match status" value="1"/>
</dbReference>
<protein>
    <submittedName>
        <fullName evidence="2">Nucleoside-diphosphate-sugar epimerase</fullName>
    </submittedName>
</protein>
<reference evidence="2 3" key="1">
    <citation type="submission" date="2014-01" db="EMBL/GenBank/DDBJ databases">
        <title>Full genme sequencing of cellulolytic bacterium Gynuella sunshinyii YC6258T gen. nov., sp. nov.</title>
        <authorList>
            <person name="Khan H."/>
            <person name="Chung E.J."/>
            <person name="Chung Y.R."/>
        </authorList>
    </citation>
    <scope>NUCLEOTIDE SEQUENCE [LARGE SCALE GENOMIC DNA]</scope>
    <source>
        <strain evidence="2 3">YC6258</strain>
    </source>
</reference>
<sequence length="322" mass="35881">MQTSSTVLILGATGGIGGEAARQLAAAGWTVRAMSRRSKMASEHDHGIAWVHGDAMNRHDVDVAAQGCEVILHAVNPPGYKNWQTLVLPMLENTIAAAQKHGAMIVLPGTVYNYGPDAFPLLTEETPQNPLTRKGLIRRQMEQRLREFADDGGRVLIVRAGDFFGPVAGNNWFSQSMIKVGRRVTSVTIPGQPGVGHQWAFLPDVARTMVQLLERRQQLDPFATFHMGGHWDDDGLKLAEAVCRVVKRHTGTAPKMTRFPWWLIRLLAPFQQTLREILEMRYLWRQPVQLSHQRLTALLGEEPHTPLDQAVEETLRGLGCLN</sequence>
<dbReference type="Pfam" id="PF01370">
    <property type="entry name" value="Epimerase"/>
    <property type="match status" value="1"/>
</dbReference>
<evidence type="ECO:0000313" key="2">
    <source>
        <dbReference type="EMBL" id="AJQ97979.1"/>
    </source>
</evidence>
<dbReference type="InterPro" id="IPR036291">
    <property type="entry name" value="NAD(P)-bd_dom_sf"/>
</dbReference>
<dbReference type="GO" id="GO:0004029">
    <property type="term" value="F:aldehyde dehydrogenase (NAD+) activity"/>
    <property type="evidence" value="ECO:0007669"/>
    <property type="project" value="TreeGrafter"/>
</dbReference>
<dbReference type="STRING" id="1445510.YC6258_05955"/>
<dbReference type="InterPro" id="IPR001509">
    <property type="entry name" value="Epimerase_deHydtase"/>
</dbReference>
<evidence type="ECO:0000313" key="3">
    <source>
        <dbReference type="Proteomes" id="UP000032266"/>
    </source>
</evidence>
<dbReference type="PATRIC" id="fig|1445510.3.peg.5912"/>
<dbReference type="Proteomes" id="UP000032266">
    <property type="component" value="Chromosome"/>
</dbReference>
<dbReference type="EMBL" id="CP007142">
    <property type="protein sequence ID" value="AJQ97979.1"/>
    <property type="molecule type" value="Genomic_DNA"/>
</dbReference>
<accession>A0A0C5W5U9</accession>
<evidence type="ECO:0000259" key="1">
    <source>
        <dbReference type="Pfam" id="PF01370"/>
    </source>
</evidence>
<dbReference type="GO" id="GO:0005737">
    <property type="term" value="C:cytoplasm"/>
    <property type="evidence" value="ECO:0007669"/>
    <property type="project" value="TreeGrafter"/>
</dbReference>
<dbReference type="OrthoDB" id="112777at2"/>
<dbReference type="KEGG" id="gsn:YC6258_05955"/>